<keyword evidence="4 14" id="KW-1133">Transmembrane helix</keyword>
<dbReference type="Pfam" id="PF02931">
    <property type="entry name" value="Neur_chan_LBD"/>
    <property type="match status" value="1"/>
</dbReference>
<dbReference type="InterPro" id="IPR036719">
    <property type="entry name" value="Neuro-gated_channel_TM_sf"/>
</dbReference>
<feature type="transmembrane region" description="Helical" evidence="14">
    <location>
        <begin position="260"/>
        <end position="278"/>
    </location>
</feature>
<evidence type="ECO:0000256" key="5">
    <source>
        <dbReference type="ARBA" id="ARBA00023018"/>
    </source>
</evidence>
<feature type="transmembrane region" description="Helical" evidence="14">
    <location>
        <begin position="225"/>
        <end position="248"/>
    </location>
</feature>
<evidence type="ECO:0000256" key="12">
    <source>
        <dbReference type="ARBA" id="ARBA00023303"/>
    </source>
</evidence>
<evidence type="ECO:0000256" key="13">
    <source>
        <dbReference type="ARBA" id="ARBA00034099"/>
    </source>
</evidence>
<dbReference type="CDD" id="cd19051">
    <property type="entry name" value="LGIC_TM_cation"/>
    <property type="match status" value="1"/>
</dbReference>
<dbReference type="Gene3D" id="2.70.170.10">
    <property type="entry name" value="Neurotransmitter-gated ion-channel ligand-binding domain"/>
    <property type="match status" value="1"/>
</dbReference>
<proteinExistence type="inferred from homology"/>
<evidence type="ECO:0000259" key="16">
    <source>
        <dbReference type="Pfam" id="PF02932"/>
    </source>
</evidence>
<name>A0ABM0GVS4_SACKO</name>
<feature type="transmembrane region" description="Helical" evidence="14">
    <location>
        <begin position="290"/>
        <end position="311"/>
    </location>
</feature>
<comment type="similarity">
    <text evidence="14">Belongs to the ligand-gated ion channel (TC 1.A.9) family.</text>
</comment>
<dbReference type="RefSeq" id="XP_002738414.1">
    <property type="nucleotide sequence ID" value="XM_002738368.1"/>
</dbReference>
<keyword evidence="17" id="KW-1185">Reference proteome</keyword>
<dbReference type="PRINTS" id="PR00254">
    <property type="entry name" value="NICOTINICR"/>
</dbReference>
<evidence type="ECO:0000256" key="4">
    <source>
        <dbReference type="ARBA" id="ARBA00022989"/>
    </source>
</evidence>
<dbReference type="InterPro" id="IPR018000">
    <property type="entry name" value="Neurotransmitter_ion_chnl_CS"/>
</dbReference>
<evidence type="ECO:0000256" key="1">
    <source>
        <dbReference type="ARBA" id="ARBA00022448"/>
    </source>
</evidence>
<keyword evidence="8" id="KW-1015">Disulfide bond</keyword>
<dbReference type="InterPro" id="IPR006201">
    <property type="entry name" value="Neur_channel"/>
</dbReference>
<feature type="transmembrane region" description="Helical" evidence="14">
    <location>
        <begin position="426"/>
        <end position="451"/>
    </location>
</feature>
<keyword evidence="10" id="KW-0325">Glycoprotein</keyword>
<dbReference type="InterPro" id="IPR006202">
    <property type="entry name" value="Neur_chan_lig-bd"/>
</dbReference>
<feature type="domain" description="Neurotransmitter-gated ion-channel ligand-binding" evidence="15">
    <location>
        <begin position="19"/>
        <end position="224"/>
    </location>
</feature>
<evidence type="ECO:0000256" key="10">
    <source>
        <dbReference type="ARBA" id="ARBA00023180"/>
    </source>
</evidence>
<dbReference type="SUPFAM" id="SSF63712">
    <property type="entry name" value="Nicotinic receptor ligand binding domain-like"/>
    <property type="match status" value="1"/>
</dbReference>
<evidence type="ECO:0000256" key="9">
    <source>
        <dbReference type="ARBA" id="ARBA00023170"/>
    </source>
</evidence>
<dbReference type="Gene3D" id="1.20.58.390">
    <property type="entry name" value="Neurotransmitter-gated ion-channel transmembrane domain"/>
    <property type="match status" value="2"/>
</dbReference>
<evidence type="ECO:0000256" key="7">
    <source>
        <dbReference type="ARBA" id="ARBA00023136"/>
    </source>
</evidence>
<sequence>MASPMLYGLELDVRGFEVEQQLQTDLFVNYSRYARPAEHNEPVVLTLGLVIMLLLDVVEKQQILKTSCWLNQYWQDKRLQWDPSDYGNLSTVIVPTSWIWNPGVVIQNSAGNDFYISETERLGIESDGSITYTPPAIFETPCRMNLDFFPFDVQKCELVFGPWDYTVDQLLLTQESDRIFNALLAPNSEWDIINSSVSLYEEFSENGELSWHIMTFTLELHRKPLYYVINIVIPSIMMALLTLLLFFLPADSGEKMSFSVSILIAMSVFTLLVGEMLPHSSDSVPLIGRYLLFNTCLVALSIAIAIFVLRLHHRPQHMLKMSPFVQKLFLTYLPKIMCLKPLERTGCAPSIHPNVQNHHGNRKSQMIIENVEESLQKYDKQPKEVSRSDDNSMMQILDKLYDDVHYLRNSMEVEESKKEMLEKWRYVAMVTDWLFFWISLLIYCIGTLVMFGNPDAYQ</sequence>
<keyword evidence="7 14" id="KW-0472">Membrane</keyword>
<evidence type="ECO:0000256" key="11">
    <source>
        <dbReference type="ARBA" id="ARBA00023286"/>
    </source>
</evidence>
<protein>
    <submittedName>
        <fullName evidence="18">Neuronal acetylcholine receptor subunit alpha-4-like</fullName>
    </submittedName>
</protein>
<accession>A0ABM0GVS4</accession>
<feature type="domain" description="Neurotransmitter-gated ion-channel transmembrane" evidence="16">
    <location>
        <begin position="231"/>
        <end position="451"/>
    </location>
</feature>
<keyword evidence="11" id="KW-1071">Ligand-gated ion channel</keyword>
<dbReference type="PRINTS" id="PR00252">
    <property type="entry name" value="NRIONCHANNEL"/>
</dbReference>
<keyword evidence="9" id="KW-0675">Receptor</keyword>
<evidence type="ECO:0000313" key="17">
    <source>
        <dbReference type="Proteomes" id="UP000694865"/>
    </source>
</evidence>
<dbReference type="InterPro" id="IPR038050">
    <property type="entry name" value="Neuro_actylchol_rec"/>
</dbReference>
<keyword evidence="12 14" id="KW-0407">Ion channel</keyword>
<keyword evidence="1 14" id="KW-0813">Transport</keyword>
<dbReference type="Pfam" id="PF02932">
    <property type="entry name" value="Neur_chan_memb"/>
    <property type="match status" value="1"/>
</dbReference>
<dbReference type="PANTHER" id="PTHR18945">
    <property type="entry name" value="NEUROTRANSMITTER GATED ION CHANNEL"/>
    <property type="match status" value="1"/>
</dbReference>
<evidence type="ECO:0000256" key="2">
    <source>
        <dbReference type="ARBA" id="ARBA00022475"/>
    </source>
</evidence>
<evidence type="ECO:0000256" key="6">
    <source>
        <dbReference type="ARBA" id="ARBA00023065"/>
    </source>
</evidence>
<dbReference type="PROSITE" id="PS00236">
    <property type="entry name" value="NEUROTR_ION_CHANNEL"/>
    <property type="match status" value="1"/>
</dbReference>
<dbReference type="CDD" id="cd18997">
    <property type="entry name" value="LGIC_ECD_nAChR"/>
    <property type="match status" value="1"/>
</dbReference>
<keyword evidence="3 14" id="KW-0812">Transmembrane</keyword>
<evidence type="ECO:0000256" key="3">
    <source>
        <dbReference type="ARBA" id="ARBA00022692"/>
    </source>
</evidence>
<evidence type="ECO:0000256" key="14">
    <source>
        <dbReference type="RuleBase" id="RU000687"/>
    </source>
</evidence>
<gene>
    <name evidence="18" type="primary">LOC100378979</name>
</gene>
<reference evidence="18" key="1">
    <citation type="submission" date="2025-08" db="UniProtKB">
        <authorList>
            <consortium name="RefSeq"/>
        </authorList>
    </citation>
    <scope>IDENTIFICATION</scope>
    <source>
        <tissue evidence="18">Testes</tissue>
    </source>
</reference>
<keyword evidence="2" id="KW-1003">Cell membrane</keyword>
<keyword evidence="6 14" id="KW-0406">Ion transport</keyword>
<comment type="subcellular location">
    <subcellularLocation>
        <location evidence="13">Synaptic cell membrane</location>
        <topology evidence="13">Multi-pass membrane protein</topology>
    </subcellularLocation>
</comment>
<dbReference type="Proteomes" id="UP000694865">
    <property type="component" value="Unplaced"/>
</dbReference>
<evidence type="ECO:0000256" key="8">
    <source>
        <dbReference type="ARBA" id="ARBA00023157"/>
    </source>
</evidence>
<organism evidence="17 18">
    <name type="scientific">Saccoglossus kowalevskii</name>
    <name type="common">Acorn worm</name>
    <dbReference type="NCBI Taxonomy" id="10224"/>
    <lineage>
        <taxon>Eukaryota</taxon>
        <taxon>Metazoa</taxon>
        <taxon>Hemichordata</taxon>
        <taxon>Enteropneusta</taxon>
        <taxon>Harrimaniidae</taxon>
        <taxon>Saccoglossus</taxon>
    </lineage>
</organism>
<dbReference type="GeneID" id="100378979"/>
<dbReference type="InterPro" id="IPR006029">
    <property type="entry name" value="Neurotrans-gated_channel_TM"/>
</dbReference>
<dbReference type="InterPro" id="IPR002394">
    <property type="entry name" value="Nicotinic_acetylcholine_rcpt"/>
</dbReference>
<keyword evidence="5" id="KW-0770">Synapse</keyword>
<evidence type="ECO:0000313" key="18">
    <source>
        <dbReference type="RefSeq" id="XP_002738414.1"/>
    </source>
</evidence>
<dbReference type="InterPro" id="IPR036734">
    <property type="entry name" value="Neur_chan_lig-bd_sf"/>
</dbReference>
<dbReference type="SUPFAM" id="SSF90112">
    <property type="entry name" value="Neurotransmitter-gated ion-channel transmembrane pore"/>
    <property type="match status" value="1"/>
</dbReference>
<evidence type="ECO:0000259" key="15">
    <source>
        <dbReference type="Pfam" id="PF02931"/>
    </source>
</evidence>